<feature type="compositionally biased region" description="Basic residues" evidence="1">
    <location>
        <begin position="34"/>
        <end position="60"/>
    </location>
</feature>
<dbReference type="AlphaFoldDB" id="A0AAN9TFB1"/>
<organism evidence="2 3">
    <name type="scientific">Parthenolecanium corni</name>
    <dbReference type="NCBI Taxonomy" id="536013"/>
    <lineage>
        <taxon>Eukaryota</taxon>
        <taxon>Metazoa</taxon>
        <taxon>Ecdysozoa</taxon>
        <taxon>Arthropoda</taxon>
        <taxon>Hexapoda</taxon>
        <taxon>Insecta</taxon>
        <taxon>Pterygota</taxon>
        <taxon>Neoptera</taxon>
        <taxon>Paraneoptera</taxon>
        <taxon>Hemiptera</taxon>
        <taxon>Sternorrhyncha</taxon>
        <taxon>Coccoidea</taxon>
        <taxon>Coccidae</taxon>
        <taxon>Parthenolecanium</taxon>
    </lineage>
</organism>
<dbReference type="EMBL" id="JBBCAQ010000032">
    <property type="protein sequence ID" value="KAK7584186.1"/>
    <property type="molecule type" value="Genomic_DNA"/>
</dbReference>
<gene>
    <name evidence="2" type="ORF">V9T40_005149</name>
</gene>
<keyword evidence="3" id="KW-1185">Reference proteome</keyword>
<protein>
    <submittedName>
        <fullName evidence="2">Uncharacterized protein</fullName>
    </submittedName>
</protein>
<feature type="compositionally biased region" description="Gly residues" evidence="1">
    <location>
        <begin position="11"/>
        <end position="20"/>
    </location>
</feature>
<proteinExistence type="predicted"/>
<evidence type="ECO:0000313" key="2">
    <source>
        <dbReference type="EMBL" id="KAK7584186.1"/>
    </source>
</evidence>
<feature type="compositionally biased region" description="Basic and acidic residues" evidence="1">
    <location>
        <begin position="88"/>
        <end position="103"/>
    </location>
</feature>
<evidence type="ECO:0000313" key="3">
    <source>
        <dbReference type="Proteomes" id="UP001367676"/>
    </source>
</evidence>
<dbReference type="Proteomes" id="UP001367676">
    <property type="component" value="Unassembled WGS sequence"/>
</dbReference>
<accession>A0AAN9TFB1</accession>
<name>A0AAN9TFB1_9HEMI</name>
<reference evidence="2 3" key="1">
    <citation type="submission" date="2024-03" db="EMBL/GenBank/DDBJ databases">
        <title>Adaptation during the transition from Ophiocordyceps entomopathogen to insect associate is accompanied by gene loss and intensified selection.</title>
        <authorList>
            <person name="Ward C.M."/>
            <person name="Onetto C.A."/>
            <person name="Borneman A.R."/>
        </authorList>
    </citation>
    <scope>NUCLEOTIDE SEQUENCE [LARGE SCALE GENOMIC DNA]</scope>
    <source>
        <strain evidence="2">AWRI1</strain>
        <tissue evidence="2">Single Adult Female</tissue>
    </source>
</reference>
<comment type="caution">
    <text evidence="2">The sequence shown here is derived from an EMBL/GenBank/DDBJ whole genome shotgun (WGS) entry which is preliminary data.</text>
</comment>
<sequence length="235" mass="26458">MGETRKRMKESGGGGGGGGFVNHSRTLPRTNFPHLHHRSRSHSHTFPHHYHAHPYPHPHPHIREVPFLTSVNVGPPAAHPIDFDDDDDHHHDPNPNHDLDHDRLRHHHHVHGLFGSETDTDDGKVTSATHTPSPHHLLNDSNETQTEEDDETTLREILHCSSRTPQQTPHNELASCDLCGSGHESALRPSRNLRVDAVFSIRSCTPSLQSPSTLSAVLPLWLNRFDIFKTPQYED</sequence>
<evidence type="ECO:0000256" key="1">
    <source>
        <dbReference type="SAM" id="MobiDB-lite"/>
    </source>
</evidence>
<feature type="region of interest" description="Disordered" evidence="1">
    <location>
        <begin position="1"/>
        <end position="148"/>
    </location>
</feature>